<dbReference type="PANTHER" id="PTHR42973:SF13">
    <property type="entry name" value="FAD-BINDING PCMH-TYPE DOMAIN-CONTAINING PROTEIN"/>
    <property type="match status" value="1"/>
</dbReference>
<dbReference type="eggNOG" id="ENOG502RZAG">
    <property type="taxonomic scope" value="Eukaryota"/>
</dbReference>
<dbReference type="AlphaFoldDB" id="K5XLA7"/>
<accession>K5XLA7</accession>
<dbReference type="InterPro" id="IPR006094">
    <property type="entry name" value="Oxid_FAD_bind_N"/>
</dbReference>
<evidence type="ECO:0000313" key="7">
    <source>
        <dbReference type="Proteomes" id="UP000008493"/>
    </source>
</evidence>
<dbReference type="GeneID" id="18829656"/>
<dbReference type="HOGENOM" id="CLU_018354_1_0_1"/>
<evidence type="ECO:0000256" key="2">
    <source>
        <dbReference type="ARBA" id="ARBA00022630"/>
    </source>
</evidence>
<dbReference type="GO" id="GO:0016491">
    <property type="term" value="F:oxidoreductase activity"/>
    <property type="evidence" value="ECO:0007669"/>
    <property type="project" value="UniProtKB-KW"/>
</dbReference>
<dbReference type="InterPro" id="IPR036318">
    <property type="entry name" value="FAD-bd_PCMH-like_sf"/>
</dbReference>
<sequence>YLKGIYHWAISSSQHAECVVEPGTTSDVANILDILGRTRTPFAVKGGGHTSNPGFSSSEGVQIAMYRFSEIDYNEAEQTVTLGAGLIWDDVYAALEPYGVNVLGGRVTGLGVAGFTLGGGYSWKTNQYGLTIDTVVAFELVKPDGTVLQVTNETDPDLFFGLKGIVTKFTLKTFPQTQVWGGLITVTESHIDEINEATADFSANVKDPKAEIITAYNFLLGQPGISQILFYDGPNPPSGIFDKFMDVPFFTRDVKTRSFLDLVQASPSNVTANQRAIFHTVPVLDYTPSFLNVLLNETIFWGRELSNILELHTGTFISYAVEPFLPDILTHTDQPSAYPPDRSTRYTPLNVYYTWLAEGNDQLFHDTVKQSVSHLTAAAVNEGQQVQQAPLYPNYAIYDTPLTKLYGNNLPRLQALKKVHDPDNVMGLAGGFKF</sequence>
<dbReference type="InterPro" id="IPR016166">
    <property type="entry name" value="FAD-bd_PCMH"/>
</dbReference>
<dbReference type="EMBL" id="JH971415">
    <property type="protein sequence ID" value="EKM75310.1"/>
    <property type="molecule type" value="Genomic_DNA"/>
</dbReference>
<dbReference type="SUPFAM" id="SSF56176">
    <property type="entry name" value="FAD-binding/transporter-associated domain-like"/>
    <property type="match status" value="1"/>
</dbReference>
<evidence type="ECO:0000259" key="5">
    <source>
        <dbReference type="PROSITE" id="PS51387"/>
    </source>
</evidence>
<dbReference type="RefSeq" id="XP_007333999.1">
    <property type="nucleotide sequence ID" value="XM_007333937.1"/>
</dbReference>
<evidence type="ECO:0000256" key="3">
    <source>
        <dbReference type="ARBA" id="ARBA00022827"/>
    </source>
</evidence>
<keyword evidence="2" id="KW-0285">Flavoprotein</keyword>
<dbReference type="Pfam" id="PF08031">
    <property type="entry name" value="BBE"/>
    <property type="match status" value="1"/>
</dbReference>
<proteinExistence type="inferred from homology"/>
<evidence type="ECO:0000313" key="6">
    <source>
        <dbReference type="EMBL" id="EKM75310.1"/>
    </source>
</evidence>
<keyword evidence="7" id="KW-1185">Reference proteome</keyword>
<dbReference type="InterPro" id="IPR050416">
    <property type="entry name" value="FAD-linked_Oxidoreductase"/>
</dbReference>
<reference evidence="7" key="1">
    <citation type="journal article" date="2012" name="Proc. Natl. Acad. Sci. U.S.A.">
        <title>Genome sequence of the button mushroom Agaricus bisporus reveals mechanisms governing adaptation to a humic-rich ecological niche.</title>
        <authorList>
            <person name="Morin E."/>
            <person name="Kohler A."/>
            <person name="Baker A.R."/>
            <person name="Foulongne-Oriol M."/>
            <person name="Lombard V."/>
            <person name="Nagy L.G."/>
            <person name="Ohm R.A."/>
            <person name="Patyshakuliyeva A."/>
            <person name="Brun A."/>
            <person name="Aerts A.L."/>
            <person name="Bailey A.M."/>
            <person name="Billette C."/>
            <person name="Coutinho P.M."/>
            <person name="Deakin G."/>
            <person name="Doddapaneni H."/>
            <person name="Floudas D."/>
            <person name="Grimwood J."/>
            <person name="Hilden K."/>
            <person name="Kuees U."/>
            <person name="LaButti K.M."/>
            <person name="Lapidus A."/>
            <person name="Lindquist E.A."/>
            <person name="Lucas S.M."/>
            <person name="Murat C."/>
            <person name="Riley R.W."/>
            <person name="Salamov A.A."/>
            <person name="Schmutz J."/>
            <person name="Subramanian V."/>
            <person name="Woesten H.A.B."/>
            <person name="Xu J."/>
            <person name="Eastwood D.C."/>
            <person name="Foster G.D."/>
            <person name="Sonnenberg A.S."/>
            <person name="Cullen D."/>
            <person name="de Vries R.P."/>
            <person name="Lundell T."/>
            <person name="Hibbett D.S."/>
            <person name="Henrissat B."/>
            <person name="Burton K.S."/>
            <person name="Kerrigan R.W."/>
            <person name="Challen M.P."/>
            <person name="Grigoriev I.V."/>
            <person name="Martin F."/>
        </authorList>
    </citation>
    <scope>NUCLEOTIDE SEQUENCE [LARGE SCALE GENOMIC DNA]</scope>
    <source>
        <strain evidence="7">JB137-S8 / ATCC MYA-4627 / FGSC 10392</strain>
    </source>
</reference>
<dbReference type="KEGG" id="abp:AGABI1DRAFT46621"/>
<dbReference type="Pfam" id="PF01565">
    <property type="entry name" value="FAD_binding_4"/>
    <property type="match status" value="1"/>
</dbReference>
<keyword evidence="3" id="KW-0274">FAD</keyword>
<dbReference type="Gene3D" id="3.30.465.10">
    <property type="match status" value="1"/>
</dbReference>
<dbReference type="STRING" id="597362.K5XLA7"/>
<dbReference type="OMA" id="HTSNPGF"/>
<dbReference type="InterPro" id="IPR016169">
    <property type="entry name" value="FAD-bd_PCMH_sub2"/>
</dbReference>
<protein>
    <recommendedName>
        <fullName evidence="5">FAD-binding PCMH-type domain-containing protein</fullName>
    </recommendedName>
</protein>
<name>K5XLA7_AGABU</name>
<dbReference type="GO" id="GO:0071949">
    <property type="term" value="F:FAD binding"/>
    <property type="evidence" value="ECO:0007669"/>
    <property type="project" value="InterPro"/>
</dbReference>
<dbReference type="InParanoid" id="K5XLA7"/>
<dbReference type="PROSITE" id="PS51387">
    <property type="entry name" value="FAD_PCMH"/>
    <property type="match status" value="1"/>
</dbReference>
<keyword evidence="4" id="KW-0560">Oxidoreductase</keyword>
<comment type="similarity">
    <text evidence="1">Belongs to the oxygen-dependent FAD-linked oxidoreductase family.</text>
</comment>
<dbReference type="OrthoDB" id="2151789at2759"/>
<organism evidence="6 7">
    <name type="scientific">Agaricus bisporus var. burnettii (strain JB137-S8 / ATCC MYA-4627 / FGSC 10392)</name>
    <name type="common">White button mushroom</name>
    <dbReference type="NCBI Taxonomy" id="597362"/>
    <lineage>
        <taxon>Eukaryota</taxon>
        <taxon>Fungi</taxon>
        <taxon>Dikarya</taxon>
        <taxon>Basidiomycota</taxon>
        <taxon>Agaricomycotina</taxon>
        <taxon>Agaricomycetes</taxon>
        <taxon>Agaricomycetidae</taxon>
        <taxon>Agaricales</taxon>
        <taxon>Agaricineae</taxon>
        <taxon>Agaricaceae</taxon>
        <taxon>Agaricus</taxon>
    </lineage>
</organism>
<feature type="non-terminal residue" evidence="6">
    <location>
        <position position="434"/>
    </location>
</feature>
<dbReference type="PANTHER" id="PTHR42973">
    <property type="entry name" value="BINDING OXIDOREDUCTASE, PUTATIVE (AFU_ORTHOLOGUE AFUA_1G17690)-RELATED"/>
    <property type="match status" value="1"/>
</dbReference>
<evidence type="ECO:0000256" key="1">
    <source>
        <dbReference type="ARBA" id="ARBA00005466"/>
    </source>
</evidence>
<dbReference type="Proteomes" id="UP000008493">
    <property type="component" value="Unassembled WGS sequence"/>
</dbReference>
<gene>
    <name evidence="6" type="ORF">AGABI1DRAFT_46621</name>
</gene>
<feature type="domain" description="FAD-binding PCMH-type" evidence="5">
    <location>
        <begin position="12"/>
        <end position="176"/>
    </location>
</feature>
<evidence type="ECO:0000256" key="4">
    <source>
        <dbReference type="ARBA" id="ARBA00023002"/>
    </source>
</evidence>
<dbReference type="InterPro" id="IPR012951">
    <property type="entry name" value="BBE"/>
</dbReference>